<accession>A0A1G2LVV2</accession>
<reference evidence="1 2" key="1">
    <citation type="journal article" date="2016" name="Nat. Commun.">
        <title>Thousands of microbial genomes shed light on interconnected biogeochemical processes in an aquifer system.</title>
        <authorList>
            <person name="Anantharaman K."/>
            <person name="Brown C.T."/>
            <person name="Hug L.A."/>
            <person name="Sharon I."/>
            <person name="Castelle C.J."/>
            <person name="Probst A.J."/>
            <person name="Thomas B.C."/>
            <person name="Singh A."/>
            <person name="Wilkins M.J."/>
            <person name="Karaoz U."/>
            <person name="Brodie E.L."/>
            <person name="Williams K.H."/>
            <person name="Hubbard S.S."/>
            <person name="Banfield J.F."/>
        </authorList>
    </citation>
    <scope>NUCLEOTIDE SEQUENCE [LARGE SCALE GENOMIC DNA]</scope>
</reference>
<gene>
    <name evidence="1" type="ORF">A3A10_00030</name>
</gene>
<name>A0A1G2LVV2_9BACT</name>
<evidence type="ECO:0000313" key="1">
    <source>
        <dbReference type="EMBL" id="OHA15775.1"/>
    </source>
</evidence>
<evidence type="ECO:0000313" key="2">
    <source>
        <dbReference type="Proteomes" id="UP000178116"/>
    </source>
</evidence>
<protein>
    <recommendedName>
        <fullName evidence="3">Class I SAM-dependent methyltransferase</fullName>
    </recommendedName>
</protein>
<comment type="caution">
    <text evidence="1">The sequence shown here is derived from an EMBL/GenBank/DDBJ whole genome shotgun (WGS) entry which is preliminary data.</text>
</comment>
<dbReference type="EMBL" id="MHRA01000011">
    <property type="protein sequence ID" value="OHA15775.1"/>
    <property type="molecule type" value="Genomic_DNA"/>
</dbReference>
<organism evidence="1 2">
    <name type="scientific">Candidatus Tagabacteria bacterium RIFCSPLOWO2_01_FULL_42_9</name>
    <dbReference type="NCBI Taxonomy" id="1802296"/>
    <lineage>
        <taxon>Bacteria</taxon>
        <taxon>Candidatus Tagaibacteriota</taxon>
    </lineage>
</organism>
<proteinExistence type="predicted"/>
<dbReference type="Proteomes" id="UP000178116">
    <property type="component" value="Unassembled WGS sequence"/>
</dbReference>
<sequence length="173" mass="20607">MTRHWANELQRKSFYGSHMPVIARLVDMTQGPILELGMGIYSTSLLDVMCHEGKRTLISYDNDPAWFKENQGWESDYHKVHFVNNYDEADIENTHWSVALVDHRPALRRIIEIKRLAPHAEYIIVHDTEPECDRFFRYSKIYPLFKYRFDYRKCRPHTTVLSNFFDPKNLLGL</sequence>
<evidence type="ECO:0008006" key="3">
    <source>
        <dbReference type="Google" id="ProtNLM"/>
    </source>
</evidence>
<dbReference type="AlphaFoldDB" id="A0A1G2LVV2"/>